<evidence type="ECO:0000256" key="4">
    <source>
        <dbReference type="ARBA" id="ARBA00022694"/>
    </source>
</evidence>
<dbReference type="PANTHER" id="PTHR21392">
    <property type="entry name" value="TRNA-URIDINE AMINOCARBOXYPROPYLTRANSFERASE 2"/>
    <property type="match status" value="1"/>
</dbReference>
<dbReference type="InterPro" id="IPR039262">
    <property type="entry name" value="DTWD2/TAPT"/>
</dbReference>
<reference evidence="7 8" key="1">
    <citation type="journal article" date="2010" name="J. Bacteriol.">
        <title>Genome sequence of the oligotrophic marine Gammaproteobacterium HTCC2143, isolated from the Oregon Coast.</title>
        <authorList>
            <person name="Oh H.M."/>
            <person name="Kang I."/>
            <person name="Ferriera S."/>
            <person name="Giovannoni S.J."/>
            <person name="Cho J.C."/>
        </authorList>
    </citation>
    <scope>NUCLEOTIDE SEQUENCE [LARGE SCALE GENOMIC DNA]</scope>
    <source>
        <strain evidence="7 8">HTCC2143</strain>
    </source>
</reference>
<sequence length="168" mass="19037">MHILQHKKEAKHALGTAIIAQLSLQHCQLLTAGNSPCEQQLERLISEQQPLLIYPGNDSQPLSEVVGQTLRPLIFIDSTWRKSKRMLLESPQLQSLPKVSFKPAQPSRYQLRKAPNASARSTLEAIVTVLSALEKDSEKYQPLLATMDWMIQQQIEKMGEETFARNYS</sequence>
<dbReference type="Proteomes" id="UP000004931">
    <property type="component" value="Unassembled WGS sequence"/>
</dbReference>
<protein>
    <recommendedName>
        <fullName evidence="1">tRNA-uridine aminocarboxypropyltransferase</fullName>
        <ecNumber evidence="1">2.5.1.25</ecNumber>
    </recommendedName>
</protein>
<dbReference type="SMART" id="SM01144">
    <property type="entry name" value="DTW"/>
    <property type="match status" value="1"/>
</dbReference>
<dbReference type="GO" id="GO:0016432">
    <property type="term" value="F:tRNA-uridine aminocarboxypropyltransferase activity"/>
    <property type="evidence" value="ECO:0007669"/>
    <property type="project" value="UniProtKB-EC"/>
</dbReference>
<keyword evidence="8" id="KW-1185">Reference proteome</keyword>
<evidence type="ECO:0000256" key="5">
    <source>
        <dbReference type="ARBA" id="ARBA00034489"/>
    </source>
</evidence>
<dbReference type="AlphaFoldDB" id="A0YDQ0"/>
<dbReference type="STRING" id="247633.GP2143_10067"/>
<dbReference type="EC" id="2.5.1.25" evidence="1"/>
<keyword evidence="2" id="KW-0808">Transferase</keyword>
<proteinExistence type="inferred from homology"/>
<evidence type="ECO:0000256" key="3">
    <source>
        <dbReference type="ARBA" id="ARBA00022691"/>
    </source>
</evidence>
<comment type="similarity">
    <text evidence="5">Belongs to the TDD superfamily. DTWD2 family.</text>
</comment>
<comment type="caution">
    <text evidence="7">The sequence shown here is derived from an EMBL/GenBank/DDBJ whole genome shotgun (WGS) entry which is preliminary data.</text>
</comment>
<dbReference type="Pfam" id="PF03942">
    <property type="entry name" value="DTW"/>
    <property type="match status" value="1"/>
</dbReference>
<evidence type="ECO:0000259" key="6">
    <source>
        <dbReference type="SMART" id="SM01144"/>
    </source>
</evidence>
<evidence type="ECO:0000313" key="8">
    <source>
        <dbReference type="Proteomes" id="UP000004931"/>
    </source>
</evidence>
<dbReference type="EMBL" id="AAVT01000005">
    <property type="protein sequence ID" value="EAW30934.1"/>
    <property type="molecule type" value="Genomic_DNA"/>
</dbReference>
<keyword evidence="3" id="KW-0949">S-adenosyl-L-methionine</keyword>
<evidence type="ECO:0000256" key="1">
    <source>
        <dbReference type="ARBA" id="ARBA00012386"/>
    </source>
</evidence>
<accession>A0YDQ0</accession>
<dbReference type="GO" id="GO:0008033">
    <property type="term" value="P:tRNA processing"/>
    <property type="evidence" value="ECO:0007669"/>
    <property type="project" value="UniProtKB-KW"/>
</dbReference>
<keyword evidence="4" id="KW-0819">tRNA processing</keyword>
<dbReference type="InterPro" id="IPR005636">
    <property type="entry name" value="DTW"/>
</dbReference>
<gene>
    <name evidence="7" type="ORF">GP2143_10067</name>
</gene>
<dbReference type="PANTHER" id="PTHR21392:SF0">
    <property type="entry name" value="TRNA-URIDINE AMINOCARBOXYPROPYLTRANSFERASE 2"/>
    <property type="match status" value="1"/>
</dbReference>
<name>A0YDQ0_9GAMM</name>
<feature type="domain" description="DTW" evidence="6">
    <location>
        <begin position="1"/>
        <end position="159"/>
    </location>
</feature>
<evidence type="ECO:0000313" key="7">
    <source>
        <dbReference type="EMBL" id="EAW30934.1"/>
    </source>
</evidence>
<evidence type="ECO:0000256" key="2">
    <source>
        <dbReference type="ARBA" id="ARBA00022679"/>
    </source>
</evidence>
<organism evidence="7 8">
    <name type="scientific">marine gamma proteobacterium HTCC2143</name>
    <dbReference type="NCBI Taxonomy" id="247633"/>
    <lineage>
        <taxon>Bacteria</taxon>
        <taxon>Pseudomonadati</taxon>
        <taxon>Pseudomonadota</taxon>
        <taxon>Gammaproteobacteria</taxon>
        <taxon>Cellvibrionales</taxon>
        <taxon>Spongiibacteraceae</taxon>
        <taxon>BD1-7 clade</taxon>
    </lineage>
</organism>
<dbReference type="eggNOG" id="COG3148">
    <property type="taxonomic scope" value="Bacteria"/>
</dbReference>